<dbReference type="AlphaFoldDB" id="A0A7G6TSX0"/>
<accession>A0A7G6TSX0</accession>
<sequence>MRPTTTQQLAIEAMLNSLLGPRVYDRLCLGMKVGGMDEDVLYVFVSDEACAAEIEAVHTDDFALAAEHVLNQPVRCVNVIPYDFSDLSSP</sequence>
<proteinExistence type="predicted"/>
<organism evidence="1 2">
    <name type="scientific">Tardiphaga robiniae</name>
    <dbReference type="NCBI Taxonomy" id="943830"/>
    <lineage>
        <taxon>Bacteria</taxon>
        <taxon>Pseudomonadati</taxon>
        <taxon>Pseudomonadota</taxon>
        <taxon>Alphaproteobacteria</taxon>
        <taxon>Hyphomicrobiales</taxon>
        <taxon>Nitrobacteraceae</taxon>
        <taxon>Tardiphaga</taxon>
    </lineage>
</organism>
<dbReference type="RefSeq" id="WP_184514204.1">
    <property type="nucleotide sequence ID" value="NZ_CP050292.1"/>
</dbReference>
<dbReference type="EMBL" id="CP050292">
    <property type="protein sequence ID" value="QND69852.1"/>
    <property type="molecule type" value="Genomic_DNA"/>
</dbReference>
<evidence type="ECO:0000313" key="1">
    <source>
        <dbReference type="EMBL" id="QND69852.1"/>
    </source>
</evidence>
<dbReference type="Proteomes" id="UP000515291">
    <property type="component" value="Chromosome"/>
</dbReference>
<dbReference type="KEGG" id="trb:HB776_00280"/>
<gene>
    <name evidence="1" type="ORF">HB776_00280</name>
</gene>
<name>A0A7G6TSX0_9BRAD</name>
<evidence type="ECO:0000313" key="2">
    <source>
        <dbReference type="Proteomes" id="UP000515291"/>
    </source>
</evidence>
<reference evidence="2" key="1">
    <citation type="journal article" date="2020" name="Mol. Plant Microbe">
        <title>Rhizobial microsymbionts of the narrowly endemic Oxytropis species growing in Kamchatka are characterized by significant genetic diversity and possess a set of genes that are associated with T3SS and T6SS secretion systems and can affect the development of symbiosis.</title>
        <authorList>
            <person name="Safronova V."/>
            <person name="Guro P."/>
            <person name="Sazanova A."/>
            <person name="Kuznetsova I."/>
            <person name="Belimov A."/>
            <person name="Yakubov V."/>
            <person name="Chirak E."/>
            <person name="Afonin A."/>
            <person name="Gogolev Y."/>
            <person name="Andronov E."/>
            <person name="Tikhonovich I."/>
        </authorList>
    </citation>
    <scope>NUCLEOTIDE SEQUENCE [LARGE SCALE GENOMIC DNA]</scope>
    <source>
        <strain evidence="2">581</strain>
    </source>
</reference>
<protein>
    <submittedName>
        <fullName evidence="1">Uncharacterized protein</fullName>
    </submittedName>
</protein>